<comment type="caution">
    <text evidence="2">The sequence shown here is derived from an EMBL/GenBank/DDBJ whole genome shotgun (WGS) entry which is preliminary data.</text>
</comment>
<feature type="transmembrane region" description="Helical" evidence="1">
    <location>
        <begin position="66"/>
        <end position="87"/>
    </location>
</feature>
<reference evidence="2" key="2">
    <citation type="submission" date="2020-05" db="EMBL/GenBank/DDBJ databases">
        <authorList>
            <person name="Kim H.-S."/>
            <person name="Proctor R.H."/>
            <person name="Brown D.W."/>
        </authorList>
    </citation>
    <scope>NUCLEOTIDE SEQUENCE</scope>
    <source>
        <strain evidence="2">NRRL 22465</strain>
    </source>
</reference>
<gene>
    <name evidence="2" type="ORF">FZEAL_6308</name>
</gene>
<dbReference type="AlphaFoldDB" id="A0A8H4UIT5"/>
<feature type="transmembrane region" description="Helical" evidence="1">
    <location>
        <begin position="34"/>
        <end position="54"/>
    </location>
</feature>
<keyword evidence="1" id="KW-0472">Membrane</keyword>
<dbReference type="EMBL" id="JABEYC010000459">
    <property type="protein sequence ID" value="KAF4977120.1"/>
    <property type="molecule type" value="Genomic_DNA"/>
</dbReference>
<evidence type="ECO:0000313" key="3">
    <source>
        <dbReference type="Proteomes" id="UP000635477"/>
    </source>
</evidence>
<evidence type="ECO:0000256" key="1">
    <source>
        <dbReference type="SAM" id="Phobius"/>
    </source>
</evidence>
<proteinExistence type="predicted"/>
<keyword evidence="1" id="KW-1133">Transmembrane helix</keyword>
<evidence type="ECO:0000313" key="2">
    <source>
        <dbReference type="EMBL" id="KAF4977120.1"/>
    </source>
</evidence>
<dbReference type="PANTHER" id="PTHR35394:SF5">
    <property type="entry name" value="DUF3176 DOMAIN-CONTAINING PROTEIN"/>
    <property type="match status" value="1"/>
</dbReference>
<protein>
    <submittedName>
        <fullName evidence="2">Uncharacterized protein</fullName>
    </submittedName>
</protein>
<keyword evidence="3" id="KW-1185">Reference proteome</keyword>
<organism evidence="2 3">
    <name type="scientific">Fusarium zealandicum</name>
    <dbReference type="NCBI Taxonomy" id="1053134"/>
    <lineage>
        <taxon>Eukaryota</taxon>
        <taxon>Fungi</taxon>
        <taxon>Dikarya</taxon>
        <taxon>Ascomycota</taxon>
        <taxon>Pezizomycotina</taxon>
        <taxon>Sordariomycetes</taxon>
        <taxon>Hypocreomycetidae</taxon>
        <taxon>Hypocreales</taxon>
        <taxon>Nectriaceae</taxon>
        <taxon>Fusarium</taxon>
        <taxon>Fusarium staphyleae species complex</taxon>
    </lineage>
</organism>
<reference evidence="2" key="1">
    <citation type="journal article" date="2020" name="BMC Genomics">
        <title>Correction to: Identification and distribution of gene clusters required for synthesis of sphingolipid metabolism inhibitors in diverse species of the filamentous fungus Fusarium.</title>
        <authorList>
            <person name="Kim H.S."/>
            <person name="Lohmar J.M."/>
            <person name="Busman M."/>
            <person name="Brown D.W."/>
            <person name="Naumann T.A."/>
            <person name="Divon H.H."/>
            <person name="Lysoe E."/>
            <person name="Uhlig S."/>
            <person name="Proctor R.H."/>
        </authorList>
    </citation>
    <scope>NUCLEOTIDE SEQUENCE</scope>
    <source>
        <strain evidence="2">NRRL 22465</strain>
    </source>
</reference>
<dbReference type="OrthoDB" id="5376804at2759"/>
<name>A0A8H4UIT5_9HYPO</name>
<dbReference type="PANTHER" id="PTHR35394">
    <property type="entry name" value="DUF3176 DOMAIN-CONTAINING PROTEIN"/>
    <property type="match status" value="1"/>
</dbReference>
<accession>A0A8H4UIT5</accession>
<keyword evidence="1" id="KW-0812">Transmembrane</keyword>
<dbReference type="Proteomes" id="UP000635477">
    <property type="component" value="Unassembled WGS sequence"/>
</dbReference>
<sequence length="112" mass="12119">MSSKTGLLEHGVEATQATSITREPPRWKFALKSWRLECLACLVSIAAVAALIALLKRYDNKSLPTFALGLTLNTPIALLATLSSINITNNLLANELTNPTSETEFGEFDIDG</sequence>